<dbReference type="InterPro" id="IPR024079">
    <property type="entry name" value="MetalloPept_cat_dom_sf"/>
</dbReference>
<dbReference type="OrthoDB" id="5855429at2759"/>
<dbReference type="Proteomes" id="UP000663880">
    <property type="component" value="Unassembled WGS sequence"/>
</dbReference>
<reference evidence="1" key="1">
    <citation type="submission" date="2021-02" db="EMBL/GenBank/DDBJ databases">
        <authorList>
            <person name="Steward A R."/>
        </authorList>
    </citation>
    <scope>NUCLEOTIDE SEQUENCE</scope>
</reference>
<keyword evidence="2" id="KW-1185">Reference proteome</keyword>
<comment type="caution">
    <text evidence="1">The sequence shown here is derived from an EMBL/GenBank/DDBJ whole genome shotgun (WGS) entry which is preliminary data.</text>
</comment>
<dbReference type="GO" id="GO:0008237">
    <property type="term" value="F:metallopeptidase activity"/>
    <property type="evidence" value="ECO:0007669"/>
    <property type="project" value="InterPro"/>
</dbReference>
<dbReference type="SUPFAM" id="SSF55486">
    <property type="entry name" value="Metalloproteases ('zincins'), catalytic domain"/>
    <property type="match status" value="1"/>
</dbReference>
<evidence type="ECO:0000313" key="2">
    <source>
        <dbReference type="Proteomes" id="UP000663880"/>
    </source>
</evidence>
<protein>
    <submittedName>
        <fullName evidence="1">Uncharacterized protein</fullName>
    </submittedName>
</protein>
<gene>
    <name evidence="1" type="ORF">PMACD_LOCUS4295</name>
</gene>
<dbReference type="AlphaFoldDB" id="A0A821PWN0"/>
<evidence type="ECO:0000313" key="1">
    <source>
        <dbReference type="EMBL" id="CAF4815433.1"/>
    </source>
</evidence>
<name>A0A821PWN0_9NEOP</name>
<proteinExistence type="predicted"/>
<organism evidence="1 2">
    <name type="scientific">Pieris macdunnoughi</name>
    <dbReference type="NCBI Taxonomy" id="345717"/>
    <lineage>
        <taxon>Eukaryota</taxon>
        <taxon>Metazoa</taxon>
        <taxon>Ecdysozoa</taxon>
        <taxon>Arthropoda</taxon>
        <taxon>Hexapoda</taxon>
        <taxon>Insecta</taxon>
        <taxon>Pterygota</taxon>
        <taxon>Neoptera</taxon>
        <taxon>Endopterygota</taxon>
        <taxon>Lepidoptera</taxon>
        <taxon>Glossata</taxon>
        <taxon>Ditrysia</taxon>
        <taxon>Papilionoidea</taxon>
        <taxon>Pieridae</taxon>
        <taxon>Pierinae</taxon>
        <taxon>Pieris</taxon>
    </lineage>
</organism>
<accession>A0A821PWN0</accession>
<sequence length="92" mass="10462">MYITWLGLTHDGEGQCETEGLKGSVMAPTVLATLHNYAWSSCSREQFHEKSERWWCLQQRSHDDGVVLGGAKELSNYVFTMDEQCRTEFGEG</sequence>
<dbReference type="Gene3D" id="3.40.390.10">
    <property type="entry name" value="Collagenase (Catalytic Domain)"/>
    <property type="match status" value="1"/>
</dbReference>
<dbReference type="EMBL" id="CAJOBZ010000007">
    <property type="protein sequence ID" value="CAF4815433.1"/>
    <property type="molecule type" value="Genomic_DNA"/>
</dbReference>